<accession>A0A5S3PKT3</accession>
<keyword evidence="3" id="KW-0804">Transcription</keyword>
<name>A0A5S3PKT3_9RHOB</name>
<dbReference type="Pfam" id="PF07729">
    <property type="entry name" value="FCD"/>
    <property type="match status" value="1"/>
</dbReference>
<comment type="caution">
    <text evidence="5">The sequence shown here is derived from an EMBL/GenBank/DDBJ whole genome shotgun (WGS) entry which is preliminary data.</text>
</comment>
<evidence type="ECO:0000313" key="5">
    <source>
        <dbReference type="EMBL" id="TMM54160.1"/>
    </source>
</evidence>
<dbReference type="InterPro" id="IPR036388">
    <property type="entry name" value="WH-like_DNA-bd_sf"/>
</dbReference>
<dbReference type="RefSeq" id="WP_138660334.1">
    <property type="nucleotide sequence ID" value="NZ_VANS01000001.1"/>
</dbReference>
<dbReference type="SMART" id="SM00895">
    <property type="entry name" value="FCD"/>
    <property type="match status" value="1"/>
</dbReference>
<dbReference type="Proteomes" id="UP000309550">
    <property type="component" value="Unassembled WGS sequence"/>
</dbReference>
<feature type="domain" description="HTH gntR-type" evidence="4">
    <location>
        <begin position="7"/>
        <end position="75"/>
    </location>
</feature>
<dbReference type="PRINTS" id="PR00035">
    <property type="entry name" value="HTHGNTR"/>
</dbReference>
<gene>
    <name evidence="5" type="ORF">FDT80_00735</name>
</gene>
<keyword evidence="1" id="KW-0805">Transcription regulation</keyword>
<dbReference type="SUPFAM" id="SSF46785">
    <property type="entry name" value="Winged helix' DNA-binding domain"/>
    <property type="match status" value="1"/>
</dbReference>
<dbReference type="Gene3D" id="1.10.10.10">
    <property type="entry name" value="Winged helix-like DNA-binding domain superfamily/Winged helix DNA-binding domain"/>
    <property type="match status" value="1"/>
</dbReference>
<dbReference type="GO" id="GO:0003677">
    <property type="term" value="F:DNA binding"/>
    <property type="evidence" value="ECO:0007669"/>
    <property type="project" value="UniProtKB-KW"/>
</dbReference>
<dbReference type="OrthoDB" id="284307at2"/>
<sequence length="236" mass="26002">MSIIEPADPTARVREQVLSLLGGAELGPDGRLPTERELSERFHVGRRFVRRALDQLEAEGLVWRRQGKGTFAGQPSDPTGALAAQITGETNALQVMEARLCIEPELAALCAQRSLPEEVARMRVIADRLEQAADPQSIEIWDGALHRMIARCARNKPLMTAFALLDEIRANPEWVAMRARARSRASREVSANEHATLIDAIEARSADAARSAMRDHLTTRFSALRAELADHPLSDG</sequence>
<evidence type="ECO:0000256" key="1">
    <source>
        <dbReference type="ARBA" id="ARBA00023015"/>
    </source>
</evidence>
<reference evidence="5 6" key="1">
    <citation type="submission" date="2019-05" db="EMBL/GenBank/DDBJ databases">
        <title>Sulfitobacter sabulilitoris sp. nov., isolated from a marine sand.</title>
        <authorList>
            <person name="Yoon J.-H."/>
        </authorList>
    </citation>
    <scope>NUCLEOTIDE SEQUENCE [LARGE SCALE GENOMIC DNA]</scope>
    <source>
        <strain evidence="5 6">HSMS-29</strain>
    </source>
</reference>
<proteinExistence type="predicted"/>
<evidence type="ECO:0000259" key="4">
    <source>
        <dbReference type="PROSITE" id="PS50949"/>
    </source>
</evidence>
<evidence type="ECO:0000256" key="2">
    <source>
        <dbReference type="ARBA" id="ARBA00023125"/>
    </source>
</evidence>
<dbReference type="PROSITE" id="PS50949">
    <property type="entry name" value="HTH_GNTR"/>
    <property type="match status" value="1"/>
</dbReference>
<dbReference type="Gene3D" id="1.20.120.530">
    <property type="entry name" value="GntR ligand-binding domain-like"/>
    <property type="match status" value="1"/>
</dbReference>
<dbReference type="PANTHER" id="PTHR43537:SF5">
    <property type="entry name" value="UXU OPERON TRANSCRIPTIONAL REGULATOR"/>
    <property type="match status" value="1"/>
</dbReference>
<dbReference type="EMBL" id="VANS01000001">
    <property type="protein sequence ID" value="TMM54160.1"/>
    <property type="molecule type" value="Genomic_DNA"/>
</dbReference>
<dbReference type="GO" id="GO:0003700">
    <property type="term" value="F:DNA-binding transcription factor activity"/>
    <property type="evidence" value="ECO:0007669"/>
    <property type="project" value="InterPro"/>
</dbReference>
<dbReference type="AlphaFoldDB" id="A0A5S3PKT3"/>
<keyword evidence="2" id="KW-0238">DNA-binding</keyword>
<protein>
    <submittedName>
        <fullName evidence="5">FadR family transcriptional regulator</fullName>
    </submittedName>
</protein>
<organism evidence="5 6">
    <name type="scientific">Sulfitobacter sabulilitoris</name>
    <dbReference type="NCBI Taxonomy" id="2562655"/>
    <lineage>
        <taxon>Bacteria</taxon>
        <taxon>Pseudomonadati</taxon>
        <taxon>Pseudomonadota</taxon>
        <taxon>Alphaproteobacteria</taxon>
        <taxon>Rhodobacterales</taxon>
        <taxon>Roseobacteraceae</taxon>
        <taxon>Sulfitobacter</taxon>
    </lineage>
</organism>
<dbReference type="CDD" id="cd07377">
    <property type="entry name" value="WHTH_GntR"/>
    <property type="match status" value="1"/>
</dbReference>
<dbReference type="SUPFAM" id="SSF48008">
    <property type="entry name" value="GntR ligand-binding domain-like"/>
    <property type="match status" value="1"/>
</dbReference>
<keyword evidence="6" id="KW-1185">Reference proteome</keyword>
<dbReference type="InterPro" id="IPR008920">
    <property type="entry name" value="TF_FadR/GntR_C"/>
</dbReference>
<dbReference type="Pfam" id="PF00392">
    <property type="entry name" value="GntR"/>
    <property type="match status" value="1"/>
</dbReference>
<dbReference type="SMART" id="SM00345">
    <property type="entry name" value="HTH_GNTR"/>
    <property type="match status" value="1"/>
</dbReference>
<dbReference type="PANTHER" id="PTHR43537">
    <property type="entry name" value="TRANSCRIPTIONAL REGULATOR, GNTR FAMILY"/>
    <property type="match status" value="1"/>
</dbReference>
<dbReference type="InterPro" id="IPR000524">
    <property type="entry name" value="Tscrpt_reg_HTH_GntR"/>
</dbReference>
<dbReference type="InterPro" id="IPR011711">
    <property type="entry name" value="GntR_C"/>
</dbReference>
<dbReference type="InterPro" id="IPR036390">
    <property type="entry name" value="WH_DNA-bd_sf"/>
</dbReference>
<evidence type="ECO:0000256" key="3">
    <source>
        <dbReference type="ARBA" id="ARBA00023163"/>
    </source>
</evidence>
<evidence type="ECO:0000313" key="6">
    <source>
        <dbReference type="Proteomes" id="UP000309550"/>
    </source>
</evidence>